<dbReference type="InterPro" id="IPR029000">
    <property type="entry name" value="Cyclophilin-like_dom_sf"/>
</dbReference>
<dbReference type="Pfam" id="PF05913">
    <property type="entry name" value="MupG_C"/>
    <property type="match status" value="1"/>
</dbReference>
<dbReference type="EMBL" id="CP001403">
    <property type="protein sequence ID" value="ACP46880.1"/>
    <property type="molecule type" value="Genomic_DNA"/>
</dbReference>
<dbReference type="KEGG" id="siy:YG5714_2652"/>
<dbReference type="Proteomes" id="UP000002308">
    <property type="component" value="Chromosome"/>
</dbReference>
<dbReference type="AlphaFoldDB" id="C3NB64"/>
<evidence type="ECO:0000313" key="3">
    <source>
        <dbReference type="Proteomes" id="UP000002308"/>
    </source>
</evidence>
<sequence length="54" mass="6050">MAVMNGRKNVVEVLIFKKEVEADPRFNVIGEVSLEDIDMLDHIGEGIDVKLIPI</sequence>
<organism evidence="2 3">
    <name type="scientific">Saccharolobus islandicus (strain Y.G.57.14 / Yellowstone #1)</name>
    <name type="common">Sulfolobus islandicus</name>
    <dbReference type="NCBI Taxonomy" id="439386"/>
    <lineage>
        <taxon>Archaea</taxon>
        <taxon>Thermoproteota</taxon>
        <taxon>Thermoprotei</taxon>
        <taxon>Sulfolobales</taxon>
        <taxon>Sulfolobaceae</taxon>
        <taxon>Saccharolobus</taxon>
    </lineage>
</organism>
<dbReference type="InterPro" id="IPR043894">
    <property type="entry name" value="MupG_C"/>
</dbReference>
<gene>
    <name evidence="2" type="ordered locus">YG5714_2652</name>
</gene>
<name>C3NB64_SACI7</name>
<proteinExistence type="predicted"/>
<dbReference type="SUPFAM" id="SSF50891">
    <property type="entry name" value="Cyclophilin-like"/>
    <property type="match status" value="1"/>
</dbReference>
<evidence type="ECO:0000313" key="2">
    <source>
        <dbReference type="EMBL" id="ACP46880.1"/>
    </source>
</evidence>
<dbReference type="Gene3D" id="2.40.100.10">
    <property type="entry name" value="Cyclophilin-like"/>
    <property type="match status" value="1"/>
</dbReference>
<reference evidence="2 3" key="1">
    <citation type="journal article" date="2009" name="Proc. Natl. Acad. Sci. U.S.A.">
        <title>Biogeography of the Sulfolobus islandicus pan-genome.</title>
        <authorList>
            <person name="Reno M.L."/>
            <person name="Held N.L."/>
            <person name="Fields C.J."/>
            <person name="Burke P.V."/>
            <person name="Whitaker R.J."/>
        </authorList>
    </citation>
    <scope>NUCLEOTIDE SEQUENCE [LARGE SCALE GENOMIC DNA]</scope>
    <source>
        <strain evidence="3">Y.G.57.14 / Yellowstone #1</strain>
    </source>
</reference>
<evidence type="ECO:0000259" key="1">
    <source>
        <dbReference type="Pfam" id="PF05913"/>
    </source>
</evidence>
<feature type="domain" description="6-phospho-N-acetylmuramidase C-terminal" evidence="1">
    <location>
        <begin position="11"/>
        <end position="51"/>
    </location>
</feature>
<accession>C3NB64</accession>
<dbReference type="HOGENOM" id="CLU_3039233_0_0_2"/>
<protein>
    <recommendedName>
        <fullName evidence="1">6-phospho-N-acetylmuramidase C-terminal domain-containing protein</fullName>
    </recommendedName>
</protein>